<dbReference type="Pfam" id="PF00676">
    <property type="entry name" value="E1_dh"/>
    <property type="match status" value="1"/>
</dbReference>
<keyword evidence="5" id="KW-0670">Pyruvate</keyword>
<dbReference type="InterPro" id="IPR050642">
    <property type="entry name" value="PDH_E1_Alpha_Subunit"/>
</dbReference>
<name>A0ABY8CKT6_ENCHE</name>
<protein>
    <submittedName>
        <fullName evidence="5">Pyruvate dehydrogenase E1 component subunit alpha</fullName>
    </submittedName>
</protein>
<keyword evidence="6" id="KW-1185">Reference proteome</keyword>
<feature type="domain" description="Dehydrogenase E1 component" evidence="4">
    <location>
        <begin position="44"/>
        <end position="339"/>
    </location>
</feature>
<proteinExistence type="predicted"/>
<dbReference type="EMBL" id="CP119070">
    <property type="protein sequence ID" value="WEL39499.1"/>
    <property type="molecule type" value="Genomic_DNA"/>
</dbReference>
<comment type="cofactor">
    <cofactor evidence="1">
        <name>thiamine diphosphate</name>
        <dbReference type="ChEBI" id="CHEBI:58937"/>
    </cofactor>
</comment>
<accession>A0ABY8CKT6</accession>
<dbReference type="CDD" id="cd02000">
    <property type="entry name" value="TPP_E1_PDC_ADC_BCADC"/>
    <property type="match status" value="1"/>
</dbReference>
<gene>
    <name evidence="5" type="ORF">PFJ87_09g01270</name>
</gene>
<sequence length="351" mass="40287">MQEKRYVFCDPQAILNSVQVHRIPKEEICVMQKLEVHDMAYIYKQMLRIRFIDQIMDREYRKKNIRGFCHLSVGQEGIYAALEYAMDDDIVVASYRCHGLAYVTGCKTLEIMGEVFGRQIGVCKGKGGSMHLYNKNFFGGHGIVGAQVPLGLGISYALEYRRRLLQDESQGSKVCYAFYGDGAANQGQVWESFNMAMVWKLPIVFVCENNRYGMWTSAESVSADTNFYLRGGTIPGVRVPHNNIFGLISVLKYAKKYSSKKGPIIIQVDTYRFCTHSTADSREAYRAEGEMDSERKNDCMEDVRRRLLTFYTEEEIDTMKSRTLEEVERDVDAAKRSKPTEKNELFKDILL</sequence>
<evidence type="ECO:0000313" key="6">
    <source>
        <dbReference type="Proteomes" id="UP001217963"/>
    </source>
</evidence>
<dbReference type="InterPro" id="IPR001017">
    <property type="entry name" value="DH_E1"/>
</dbReference>
<evidence type="ECO:0000256" key="1">
    <source>
        <dbReference type="ARBA" id="ARBA00001964"/>
    </source>
</evidence>
<dbReference type="PANTHER" id="PTHR11516">
    <property type="entry name" value="PYRUVATE DEHYDROGENASE E1 COMPONENT, ALPHA SUBUNIT BACTERIAL AND ORGANELLAR"/>
    <property type="match status" value="1"/>
</dbReference>
<dbReference type="Proteomes" id="UP001217963">
    <property type="component" value="Chromosome IX"/>
</dbReference>
<dbReference type="InterPro" id="IPR029061">
    <property type="entry name" value="THDP-binding"/>
</dbReference>
<reference evidence="5 6" key="1">
    <citation type="submission" date="2023-02" db="EMBL/GenBank/DDBJ databases">
        <title>Encephalitozoon hellem ATCC 50451 complete genome.</title>
        <authorList>
            <person name="Mascarenhas dos Santos A.C."/>
            <person name="Julian A.T."/>
            <person name="Pombert J.-F."/>
        </authorList>
    </citation>
    <scope>NUCLEOTIDE SEQUENCE [LARGE SCALE GENOMIC DNA]</scope>
    <source>
        <strain evidence="5 6">ATCC 50451</strain>
    </source>
</reference>
<evidence type="ECO:0000259" key="4">
    <source>
        <dbReference type="Pfam" id="PF00676"/>
    </source>
</evidence>
<keyword evidence="3" id="KW-0786">Thiamine pyrophosphate</keyword>
<dbReference type="SUPFAM" id="SSF52518">
    <property type="entry name" value="Thiamin diphosphate-binding fold (THDP-binding)"/>
    <property type="match status" value="1"/>
</dbReference>
<evidence type="ECO:0000256" key="3">
    <source>
        <dbReference type="ARBA" id="ARBA00023052"/>
    </source>
</evidence>
<organism evidence="5 6">
    <name type="scientific">Encephalitozoon hellem</name>
    <name type="common">Microsporidian parasite</name>
    <dbReference type="NCBI Taxonomy" id="27973"/>
    <lineage>
        <taxon>Eukaryota</taxon>
        <taxon>Fungi</taxon>
        <taxon>Fungi incertae sedis</taxon>
        <taxon>Microsporidia</taxon>
        <taxon>Unikaryonidae</taxon>
        <taxon>Encephalitozoon</taxon>
    </lineage>
</organism>
<keyword evidence="2" id="KW-0560">Oxidoreductase</keyword>
<evidence type="ECO:0000313" key="5">
    <source>
        <dbReference type="EMBL" id="WEL39499.1"/>
    </source>
</evidence>
<evidence type="ECO:0000256" key="2">
    <source>
        <dbReference type="ARBA" id="ARBA00023002"/>
    </source>
</evidence>
<dbReference type="PANTHER" id="PTHR11516:SF60">
    <property type="entry name" value="PYRUVATE DEHYDROGENASE E1 COMPONENT SUBUNIT ALPHA"/>
    <property type="match status" value="1"/>
</dbReference>
<dbReference type="Gene3D" id="3.40.50.970">
    <property type="match status" value="1"/>
</dbReference>